<dbReference type="EMBL" id="UZAM01010877">
    <property type="protein sequence ID" value="VDP14030.1"/>
    <property type="molecule type" value="Genomic_DNA"/>
</dbReference>
<gene>
    <name evidence="1" type="ORF">SBAD_LOCUS7718</name>
</gene>
<proteinExistence type="predicted"/>
<sequence>MARRLSSPQLSKVVSSLNDIARPLKRCCMFWLDGGDLCEVGLATEVPGDSETRSFRVAIARQMALSVMCVPSPGFDWSFSLRVRPLASRLVGDVAVATYVTQMRRMFNVICRTVRTYVVVVLLLLCYGSECRRPSRSKPATALQLASLRVFPPTVCFLSKSKSCCSPCRSCIA</sequence>
<dbReference type="AlphaFoldDB" id="A0A183IVS1"/>
<dbReference type="Proteomes" id="UP000270296">
    <property type="component" value="Unassembled WGS sequence"/>
</dbReference>
<keyword evidence="2" id="KW-1185">Reference proteome</keyword>
<organism evidence="3">
    <name type="scientific">Soboliphyme baturini</name>
    <dbReference type="NCBI Taxonomy" id="241478"/>
    <lineage>
        <taxon>Eukaryota</taxon>
        <taxon>Metazoa</taxon>
        <taxon>Ecdysozoa</taxon>
        <taxon>Nematoda</taxon>
        <taxon>Enoplea</taxon>
        <taxon>Dorylaimia</taxon>
        <taxon>Dioctophymatida</taxon>
        <taxon>Dioctophymatoidea</taxon>
        <taxon>Soboliphymatidae</taxon>
        <taxon>Soboliphyme</taxon>
    </lineage>
</organism>
<evidence type="ECO:0000313" key="1">
    <source>
        <dbReference type="EMBL" id="VDP14030.1"/>
    </source>
</evidence>
<protein>
    <submittedName>
        <fullName evidence="3">Secreted protein</fullName>
    </submittedName>
</protein>
<evidence type="ECO:0000313" key="3">
    <source>
        <dbReference type="WBParaSite" id="SBAD_0000800901-mRNA-1"/>
    </source>
</evidence>
<accession>A0A183IVS1</accession>
<name>A0A183IVS1_9BILA</name>
<evidence type="ECO:0000313" key="2">
    <source>
        <dbReference type="Proteomes" id="UP000270296"/>
    </source>
</evidence>
<reference evidence="1 2" key="2">
    <citation type="submission" date="2018-11" db="EMBL/GenBank/DDBJ databases">
        <authorList>
            <consortium name="Pathogen Informatics"/>
        </authorList>
    </citation>
    <scope>NUCLEOTIDE SEQUENCE [LARGE SCALE GENOMIC DNA]</scope>
</reference>
<reference evidence="3" key="1">
    <citation type="submission" date="2016-06" db="UniProtKB">
        <authorList>
            <consortium name="WormBaseParasite"/>
        </authorList>
    </citation>
    <scope>IDENTIFICATION</scope>
</reference>
<dbReference type="WBParaSite" id="SBAD_0000800901-mRNA-1">
    <property type="protein sequence ID" value="SBAD_0000800901-mRNA-1"/>
    <property type="gene ID" value="SBAD_0000800901"/>
</dbReference>